<dbReference type="GO" id="GO:0003924">
    <property type="term" value="F:GTPase activity"/>
    <property type="evidence" value="ECO:0007669"/>
    <property type="project" value="InterPro"/>
</dbReference>
<dbReference type="PANTHER" id="PTHR24070">
    <property type="entry name" value="RAS, DI-RAS, AND RHEB FAMILY MEMBERS OF SMALL GTPASE SUPERFAMILY"/>
    <property type="match status" value="1"/>
</dbReference>
<comment type="subcellular location">
    <subcellularLocation>
        <location evidence="1">Cell membrane</location>
        <topology evidence="1">Lipid-anchor</topology>
        <orientation evidence="1">Cytoplasmic side</orientation>
    </subcellularLocation>
</comment>
<dbReference type="SMART" id="SM00173">
    <property type="entry name" value="RAS"/>
    <property type="match status" value="1"/>
</dbReference>
<reference evidence="4 5" key="1">
    <citation type="journal article" date="2019" name="Nat. Ecol. Evol.">
        <title>Megaphylogeny resolves global patterns of mushroom evolution.</title>
        <authorList>
            <person name="Varga T."/>
            <person name="Krizsan K."/>
            <person name="Foldi C."/>
            <person name="Dima B."/>
            <person name="Sanchez-Garcia M."/>
            <person name="Sanchez-Ramirez S."/>
            <person name="Szollosi G.J."/>
            <person name="Szarkandi J.G."/>
            <person name="Papp V."/>
            <person name="Albert L."/>
            <person name="Andreopoulos W."/>
            <person name="Angelini C."/>
            <person name="Antonin V."/>
            <person name="Barry K.W."/>
            <person name="Bougher N.L."/>
            <person name="Buchanan P."/>
            <person name="Buyck B."/>
            <person name="Bense V."/>
            <person name="Catcheside P."/>
            <person name="Chovatia M."/>
            <person name="Cooper J."/>
            <person name="Damon W."/>
            <person name="Desjardin D."/>
            <person name="Finy P."/>
            <person name="Geml J."/>
            <person name="Haridas S."/>
            <person name="Hughes K."/>
            <person name="Justo A."/>
            <person name="Karasinski D."/>
            <person name="Kautmanova I."/>
            <person name="Kiss B."/>
            <person name="Kocsube S."/>
            <person name="Kotiranta H."/>
            <person name="LaButti K.M."/>
            <person name="Lechner B.E."/>
            <person name="Liimatainen K."/>
            <person name="Lipzen A."/>
            <person name="Lukacs Z."/>
            <person name="Mihaltcheva S."/>
            <person name="Morgado L.N."/>
            <person name="Niskanen T."/>
            <person name="Noordeloos M.E."/>
            <person name="Ohm R.A."/>
            <person name="Ortiz-Santana B."/>
            <person name="Ovrebo C."/>
            <person name="Racz N."/>
            <person name="Riley R."/>
            <person name="Savchenko A."/>
            <person name="Shiryaev A."/>
            <person name="Soop K."/>
            <person name="Spirin V."/>
            <person name="Szebenyi C."/>
            <person name="Tomsovsky M."/>
            <person name="Tulloss R.E."/>
            <person name="Uehling J."/>
            <person name="Grigoriev I.V."/>
            <person name="Vagvolgyi C."/>
            <person name="Papp T."/>
            <person name="Martin F.M."/>
            <person name="Miettinen O."/>
            <person name="Hibbett D.S."/>
            <person name="Nagy L.G."/>
        </authorList>
    </citation>
    <scope>NUCLEOTIDE SEQUENCE [LARGE SCALE GENOMIC DNA]</scope>
    <source>
        <strain evidence="4 5">CBS 962.96</strain>
    </source>
</reference>
<dbReference type="GO" id="GO:0007165">
    <property type="term" value="P:signal transduction"/>
    <property type="evidence" value="ECO:0007669"/>
    <property type="project" value="InterPro"/>
</dbReference>
<sequence length="137" mass="15430">MIAVVGDGGVGKTALAVQSYDLTIKDAYRKNDIVDSRLCLVKVIDTTRQKGQAFILVYIKMFDDTLKKMNTQDLSFILVGIKCDKDIECEVTELEGANLAREFQCESIETLAQMSLNVDLVFREKEICIVTQSRQKK</sequence>
<dbReference type="AlphaFoldDB" id="A0A4S8LBF5"/>
<dbReference type="EMBL" id="ML179508">
    <property type="protein sequence ID" value="THU86196.1"/>
    <property type="molecule type" value="Genomic_DNA"/>
</dbReference>
<keyword evidence="2" id="KW-0547">Nucleotide-binding</keyword>
<evidence type="ECO:0000256" key="3">
    <source>
        <dbReference type="ARBA" id="ARBA00023134"/>
    </source>
</evidence>
<organism evidence="4 5">
    <name type="scientific">Dendrothele bispora (strain CBS 962.96)</name>
    <dbReference type="NCBI Taxonomy" id="1314807"/>
    <lineage>
        <taxon>Eukaryota</taxon>
        <taxon>Fungi</taxon>
        <taxon>Dikarya</taxon>
        <taxon>Basidiomycota</taxon>
        <taxon>Agaricomycotina</taxon>
        <taxon>Agaricomycetes</taxon>
        <taxon>Agaricomycetidae</taxon>
        <taxon>Agaricales</taxon>
        <taxon>Agaricales incertae sedis</taxon>
        <taxon>Dendrothele</taxon>
    </lineage>
</organism>
<dbReference type="Gene3D" id="3.40.50.300">
    <property type="entry name" value="P-loop containing nucleotide triphosphate hydrolases"/>
    <property type="match status" value="2"/>
</dbReference>
<proteinExistence type="predicted"/>
<accession>A0A4S8LBF5</accession>
<evidence type="ECO:0000256" key="1">
    <source>
        <dbReference type="ARBA" id="ARBA00004342"/>
    </source>
</evidence>
<name>A0A4S8LBF5_DENBC</name>
<dbReference type="Proteomes" id="UP000297245">
    <property type="component" value="Unassembled WGS sequence"/>
</dbReference>
<dbReference type="OrthoDB" id="5976022at2759"/>
<keyword evidence="5" id="KW-1185">Reference proteome</keyword>
<evidence type="ECO:0000256" key="2">
    <source>
        <dbReference type="ARBA" id="ARBA00022741"/>
    </source>
</evidence>
<gene>
    <name evidence="4" type="ORF">K435DRAFT_822221</name>
</gene>
<dbReference type="InterPro" id="IPR020849">
    <property type="entry name" value="Small_GTPase_Ras-type"/>
</dbReference>
<keyword evidence="3" id="KW-0342">GTP-binding</keyword>
<dbReference type="GO" id="GO:0005525">
    <property type="term" value="F:GTP binding"/>
    <property type="evidence" value="ECO:0007669"/>
    <property type="project" value="UniProtKB-KW"/>
</dbReference>
<evidence type="ECO:0000313" key="5">
    <source>
        <dbReference type="Proteomes" id="UP000297245"/>
    </source>
</evidence>
<dbReference type="SMART" id="SM00175">
    <property type="entry name" value="RAB"/>
    <property type="match status" value="1"/>
</dbReference>
<dbReference type="Pfam" id="PF00071">
    <property type="entry name" value="Ras"/>
    <property type="match status" value="1"/>
</dbReference>
<evidence type="ECO:0000313" key="4">
    <source>
        <dbReference type="EMBL" id="THU86196.1"/>
    </source>
</evidence>
<evidence type="ECO:0008006" key="6">
    <source>
        <dbReference type="Google" id="ProtNLM"/>
    </source>
</evidence>
<dbReference type="InterPro" id="IPR001806">
    <property type="entry name" value="Small_GTPase"/>
</dbReference>
<dbReference type="InterPro" id="IPR027417">
    <property type="entry name" value="P-loop_NTPase"/>
</dbReference>
<dbReference type="SUPFAM" id="SSF52540">
    <property type="entry name" value="P-loop containing nucleoside triphosphate hydrolases"/>
    <property type="match status" value="1"/>
</dbReference>
<protein>
    <recommendedName>
        <fullName evidence="6">Ras-domain-containing protein</fullName>
    </recommendedName>
</protein>
<dbReference type="GO" id="GO:0005886">
    <property type="term" value="C:plasma membrane"/>
    <property type="evidence" value="ECO:0007669"/>
    <property type="project" value="UniProtKB-SubCell"/>
</dbReference>